<dbReference type="InterPro" id="IPR009057">
    <property type="entry name" value="Homeodomain-like_sf"/>
</dbReference>
<organism evidence="7 8">
    <name type="scientific">Mycobacteroides abscessus</name>
    <dbReference type="NCBI Taxonomy" id="36809"/>
    <lineage>
        <taxon>Bacteria</taxon>
        <taxon>Bacillati</taxon>
        <taxon>Actinomycetota</taxon>
        <taxon>Actinomycetes</taxon>
        <taxon>Mycobacteriales</taxon>
        <taxon>Mycobacteriaceae</taxon>
        <taxon>Mycobacteroides</taxon>
    </lineage>
</organism>
<dbReference type="PROSITE" id="PS50977">
    <property type="entry name" value="HTH_TETR_2"/>
    <property type="match status" value="1"/>
</dbReference>
<keyword evidence="2" id="KW-0805">Transcription regulation</keyword>
<dbReference type="AlphaFoldDB" id="A0ABD7HTP5"/>
<evidence type="ECO:0000256" key="3">
    <source>
        <dbReference type="ARBA" id="ARBA00023125"/>
    </source>
</evidence>
<keyword evidence="4" id="KW-0804">Transcription</keyword>
<reference evidence="7 8" key="1">
    <citation type="submission" date="2018-08" db="EMBL/GenBank/DDBJ databases">
        <title>Linezolid Resistance in Mycobacterium abscessus: MIC Distribution and Comprehensive Investigation of Resistance Mechanisms.</title>
        <authorList>
            <person name="Ye M."/>
            <person name="Xu L."/>
            <person name="Zou Y."/>
            <person name="Li B."/>
            <person name="Guo Q."/>
            <person name="Zhang Y."/>
            <person name="Zhan M."/>
            <person name="Xu B."/>
            <person name="Yu F."/>
            <person name="Zhang Z."/>
            <person name="Chu H."/>
        </authorList>
    </citation>
    <scope>NUCLEOTIDE SEQUENCE [LARGE SCALE GENOMIC DNA]</scope>
    <source>
        <strain evidence="7 8">G143</strain>
    </source>
</reference>
<sequence>MDATRQLIDTTGRTRFRVREICDAAGYSRGAFYSSFPSMDDHLLAVHERQNADLIDAVNAALVHATDAVGDTDDLSGLVTMFVSAIAVDRGRLALQASLNAHAQHAPDLAAQLITQRNRLRRTLEPYLLRIVECAGRELDTDLSTFVRAVMAAQTGAATQLIASDDPDDLRPLLVATTILGLSRPRRSRSS</sequence>
<dbReference type="GO" id="GO:0003677">
    <property type="term" value="F:DNA binding"/>
    <property type="evidence" value="ECO:0007669"/>
    <property type="project" value="UniProtKB-UniRule"/>
</dbReference>
<keyword evidence="3 5" id="KW-0238">DNA-binding</keyword>
<dbReference type="Proteomes" id="UP000284557">
    <property type="component" value="Unassembled WGS sequence"/>
</dbReference>
<comment type="caution">
    <text evidence="7">The sequence shown here is derived from an EMBL/GenBank/DDBJ whole genome shotgun (WGS) entry which is preliminary data.</text>
</comment>
<dbReference type="Pfam" id="PF00440">
    <property type="entry name" value="TetR_N"/>
    <property type="match status" value="1"/>
</dbReference>
<proteinExistence type="predicted"/>
<dbReference type="InterPro" id="IPR036271">
    <property type="entry name" value="Tet_transcr_reg_TetR-rel_C_sf"/>
</dbReference>
<dbReference type="InterPro" id="IPR001647">
    <property type="entry name" value="HTH_TetR"/>
</dbReference>
<evidence type="ECO:0000256" key="5">
    <source>
        <dbReference type="PROSITE-ProRule" id="PRU00335"/>
    </source>
</evidence>
<keyword evidence="1" id="KW-0678">Repressor</keyword>
<evidence type="ECO:0000259" key="6">
    <source>
        <dbReference type="PROSITE" id="PS50977"/>
    </source>
</evidence>
<protein>
    <submittedName>
        <fullName evidence="7">TetR/AcrR family transcriptional regulator</fullName>
    </submittedName>
</protein>
<evidence type="ECO:0000313" key="7">
    <source>
        <dbReference type="EMBL" id="RIT42038.1"/>
    </source>
</evidence>
<feature type="domain" description="HTH tetR-type" evidence="6">
    <location>
        <begin position="1"/>
        <end position="54"/>
    </location>
</feature>
<gene>
    <name evidence="7" type="ORF">D2E76_05110</name>
</gene>
<dbReference type="SUPFAM" id="SSF48498">
    <property type="entry name" value="Tetracyclin repressor-like, C-terminal domain"/>
    <property type="match status" value="1"/>
</dbReference>
<dbReference type="EMBL" id="QXBN01000003">
    <property type="protein sequence ID" value="RIT42038.1"/>
    <property type="molecule type" value="Genomic_DNA"/>
</dbReference>
<accession>A0ABD7HTP5</accession>
<dbReference type="InterPro" id="IPR039538">
    <property type="entry name" value="BetI_C"/>
</dbReference>
<evidence type="ECO:0000256" key="1">
    <source>
        <dbReference type="ARBA" id="ARBA00022491"/>
    </source>
</evidence>
<evidence type="ECO:0000256" key="4">
    <source>
        <dbReference type="ARBA" id="ARBA00023163"/>
    </source>
</evidence>
<evidence type="ECO:0000313" key="8">
    <source>
        <dbReference type="Proteomes" id="UP000284557"/>
    </source>
</evidence>
<dbReference type="Pfam" id="PF13977">
    <property type="entry name" value="TetR_C_6"/>
    <property type="match status" value="1"/>
</dbReference>
<name>A0ABD7HTP5_9MYCO</name>
<feature type="DNA-binding region" description="H-T-H motif" evidence="5">
    <location>
        <begin position="17"/>
        <end position="36"/>
    </location>
</feature>
<dbReference type="Gene3D" id="1.10.357.10">
    <property type="entry name" value="Tetracycline Repressor, domain 2"/>
    <property type="match status" value="1"/>
</dbReference>
<evidence type="ECO:0000256" key="2">
    <source>
        <dbReference type="ARBA" id="ARBA00023015"/>
    </source>
</evidence>
<dbReference type="SUPFAM" id="SSF46689">
    <property type="entry name" value="Homeodomain-like"/>
    <property type="match status" value="1"/>
</dbReference>